<name>A0AAN6IEI1_9EURO</name>
<dbReference type="EMBL" id="MU404354">
    <property type="protein sequence ID" value="KAI1612594.1"/>
    <property type="molecule type" value="Genomic_DNA"/>
</dbReference>
<accession>A0AAN6IEI1</accession>
<dbReference type="AlphaFoldDB" id="A0AAN6IEI1"/>
<evidence type="ECO:0000313" key="1">
    <source>
        <dbReference type="EMBL" id="KAI1612594.1"/>
    </source>
</evidence>
<organism evidence="1 2">
    <name type="scientific">Exophiala viscosa</name>
    <dbReference type="NCBI Taxonomy" id="2486360"/>
    <lineage>
        <taxon>Eukaryota</taxon>
        <taxon>Fungi</taxon>
        <taxon>Dikarya</taxon>
        <taxon>Ascomycota</taxon>
        <taxon>Pezizomycotina</taxon>
        <taxon>Eurotiomycetes</taxon>
        <taxon>Chaetothyriomycetidae</taxon>
        <taxon>Chaetothyriales</taxon>
        <taxon>Herpotrichiellaceae</taxon>
        <taxon>Exophiala</taxon>
    </lineage>
</organism>
<proteinExistence type="predicted"/>
<comment type="caution">
    <text evidence="1">The sequence shown here is derived from an EMBL/GenBank/DDBJ whole genome shotgun (WGS) entry which is preliminary data.</text>
</comment>
<keyword evidence="2" id="KW-1185">Reference proteome</keyword>
<dbReference type="Proteomes" id="UP001203852">
    <property type="component" value="Unassembled WGS sequence"/>
</dbReference>
<evidence type="ECO:0000313" key="2">
    <source>
        <dbReference type="Proteomes" id="UP001203852"/>
    </source>
</evidence>
<sequence>MSWFIPIVVTAGGWLFGKITENLHIFPEPPDHSTPEDTIVRIWAGMNANRSTSLLSSLEGSKPQVVLYDERGDHIGDTKPGGKILEGGFQDFIISPDKKGNNVRPTYLQINIHTIDAICISAIQIQYADGGWSTIYGDVPVQFCGWAGYPSITPFYTGSDGNDIYKPWCFWMDKNDSYNDDWNGSTWNPKDHFSQSANFHIPDFNGQPDVISAYHENHDLLCNSEGRMQGHPWWPETIAVFKPPLSYGNNASDAPGVSHENNSLDPKIVIDDFVGAGKWPQSAKNPHYLVNYKEHKNDNDKDNYNKKLAAGGSNKMLYALFDSDDPSFSADYVCSRPNVFGPHYANAWERKFCNLDDRTVWPFCDDTHTTNCFDMESLTLWGSASAPASGSIGTFDVGSAAIRTPLLSLAGRSTLGM</sequence>
<gene>
    <name evidence="1" type="ORF">EDD36DRAFT_240821</name>
</gene>
<protein>
    <submittedName>
        <fullName evidence="1">Uncharacterized protein</fullName>
    </submittedName>
</protein>
<reference evidence="1" key="1">
    <citation type="journal article" date="2022" name="bioRxiv">
        <title>Deciphering the potential niche of two novel black yeast fungi from a biological soil crust based on their genomes, phenotypes, and melanin regulation.</title>
        <authorList>
            <consortium name="DOE Joint Genome Institute"/>
            <person name="Carr E.C."/>
            <person name="Barton Q."/>
            <person name="Grambo S."/>
            <person name="Sullivan M."/>
            <person name="Renfro C.M."/>
            <person name="Kuo A."/>
            <person name="Pangilinan J."/>
            <person name="Lipzen A."/>
            <person name="Keymanesh K."/>
            <person name="Savage E."/>
            <person name="Barry K."/>
            <person name="Grigoriev I.V."/>
            <person name="Riekhof W.R."/>
            <person name="Harris S.S."/>
        </authorList>
    </citation>
    <scope>NUCLEOTIDE SEQUENCE</scope>
    <source>
        <strain evidence="1">JF 03-4F</strain>
    </source>
</reference>